<gene>
    <name evidence="6" type="ORF">OKIOD_LOCUS16084</name>
</gene>
<dbReference type="InterPro" id="IPR020845">
    <property type="entry name" value="AMP-binding_CS"/>
</dbReference>
<keyword evidence="1" id="KW-0436">Ligase</keyword>
<evidence type="ECO:0000256" key="4">
    <source>
        <dbReference type="ARBA" id="ARBA00026121"/>
    </source>
</evidence>
<dbReference type="EMBL" id="OU015567">
    <property type="protein sequence ID" value="CAG5113190.1"/>
    <property type="molecule type" value="Genomic_DNA"/>
</dbReference>
<dbReference type="Pfam" id="PF00501">
    <property type="entry name" value="AMP-binding"/>
    <property type="match status" value="1"/>
</dbReference>
<sequence>MCKSWGNSYQPEKRESVYQIPGMESKNRPLKTLDEPQTYEADAKTFARHNILCEQNGVWKLPEGVPQTLMECFQQGLKAAGEDGVCCGTPNAEGKYETQTYGELKTIAQRLGNAFNKLGLINGKSKIAIFSANCFEYDAIIIGGYFQNLCNVSLYDTLGEEAVKFILEQTEAPICFIQDQKKLDLILKVKPEHLKTIVMLREYKTDNTDVNIVSFSDFVGTGDSDDSKNVLPTSSDMATINYTSGTTGNPKGVVLTHKNICTVANGITIFSVPEPWNTNDVWYSYLPMAHIFERAVHCVLMSVGGQWWFSSGDIKKLLDELAVVRPTIFGSVPRVMNRLYDKIQATMAESKLKGWLLGAATASKRGRLDKGQVTKDTLWDKLVLKKVQNLLGGRIHTWVSGAAPLNPKVRGFIREIFSCYVIEAYGQTENVGCGTGTSFVNYQKEDGCVGPPQPWNEIKLADVPDMEYFGKDGKGEICFRGDNVMQGYYNDPEKTAETIDEDGWLHTGDIGQWMENGTIKIIDRKKHIYKTALGEYIAPEKIEGVYGKHPHIAQMFLWGSSLQATNVAIIVPDEEKFMKEYGKCRTFQEACADPDTAANFLSAINKFAREDGVKGYEVPKAIYLEHELFSIENELLTPTQKAKRPAIQKKYMSIMEKLYEELNN</sequence>
<proteinExistence type="predicted"/>
<evidence type="ECO:0000256" key="2">
    <source>
        <dbReference type="ARBA" id="ARBA00022832"/>
    </source>
</evidence>
<keyword evidence="2" id="KW-0276">Fatty acid metabolism</keyword>
<evidence type="ECO:0000313" key="6">
    <source>
        <dbReference type="EMBL" id="CAG5113190.1"/>
    </source>
</evidence>
<accession>A0ABN7T853</accession>
<reference evidence="6 7" key="1">
    <citation type="submission" date="2021-04" db="EMBL/GenBank/DDBJ databases">
        <authorList>
            <person name="Bliznina A."/>
        </authorList>
    </citation>
    <scope>NUCLEOTIDE SEQUENCE [LARGE SCALE GENOMIC DNA]</scope>
</reference>
<evidence type="ECO:0000256" key="1">
    <source>
        <dbReference type="ARBA" id="ARBA00022598"/>
    </source>
</evidence>
<evidence type="ECO:0000259" key="5">
    <source>
        <dbReference type="Pfam" id="PF00501"/>
    </source>
</evidence>
<dbReference type="Proteomes" id="UP001158576">
    <property type="component" value="Chromosome 2"/>
</dbReference>
<name>A0ABN7T853_OIKDI</name>
<dbReference type="InterPro" id="IPR000873">
    <property type="entry name" value="AMP-dep_synth/lig_dom"/>
</dbReference>
<dbReference type="PROSITE" id="PS00455">
    <property type="entry name" value="AMP_BINDING"/>
    <property type="match status" value="1"/>
</dbReference>
<dbReference type="EC" id="6.2.1.3" evidence="4"/>
<protein>
    <recommendedName>
        <fullName evidence="4">long-chain-fatty-acid--CoA ligase</fullName>
        <ecNumber evidence="4">6.2.1.3</ecNumber>
    </recommendedName>
</protein>
<feature type="domain" description="AMP-dependent synthetase/ligase" evidence="5">
    <location>
        <begin position="94"/>
        <end position="489"/>
    </location>
</feature>
<dbReference type="Gene3D" id="3.40.50.12780">
    <property type="entry name" value="N-terminal domain of ligase-like"/>
    <property type="match status" value="1"/>
</dbReference>
<keyword evidence="3" id="KW-0443">Lipid metabolism</keyword>
<evidence type="ECO:0000256" key="3">
    <source>
        <dbReference type="ARBA" id="ARBA00023098"/>
    </source>
</evidence>
<dbReference type="PANTHER" id="PTHR43272">
    <property type="entry name" value="LONG-CHAIN-FATTY-ACID--COA LIGASE"/>
    <property type="match status" value="1"/>
</dbReference>
<dbReference type="SUPFAM" id="SSF56801">
    <property type="entry name" value="Acetyl-CoA synthetase-like"/>
    <property type="match status" value="1"/>
</dbReference>
<dbReference type="PANTHER" id="PTHR43272:SF107">
    <property type="entry name" value="LONG-CHAIN-FATTY-ACID--COA LIGASE 5"/>
    <property type="match status" value="1"/>
</dbReference>
<evidence type="ECO:0000313" key="7">
    <source>
        <dbReference type="Proteomes" id="UP001158576"/>
    </source>
</evidence>
<dbReference type="InterPro" id="IPR042099">
    <property type="entry name" value="ANL_N_sf"/>
</dbReference>
<organism evidence="6 7">
    <name type="scientific">Oikopleura dioica</name>
    <name type="common">Tunicate</name>
    <dbReference type="NCBI Taxonomy" id="34765"/>
    <lineage>
        <taxon>Eukaryota</taxon>
        <taxon>Metazoa</taxon>
        <taxon>Chordata</taxon>
        <taxon>Tunicata</taxon>
        <taxon>Appendicularia</taxon>
        <taxon>Copelata</taxon>
        <taxon>Oikopleuridae</taxon>
        <taxon>Oikopleura</taxon>
    </lineage>
</organism>
<keyword evidence="7" id="KW-1185">Reference proteome</keyword>